<dbReference type="Pfam" id="PF13813">
    <property type="entry name" value="MBOAT_2"/>
    <property type="match status" value="1"/>
</dbReference>
<gene>
    <name evidence="10" type="ORF">SeLEV6574_g01474</name>
</gene>
<evidence type="ECO:0000256" key="2">
    <source>
        <dbReference type="ARBA" id="ARBA00005179"/>
    </source>
</evidence>
<comment type="subcellular location">
    <subcellularLocation>
        <location evidence="1">Membrane</location>
        <topology evidence="1">Multi-pass membrane protein</topology>
    </subcellularLocation>
</comment>
<evidence type="ECO:0000256" key="1">
    <source>
        <dbReference type="ARBA" id="ARBA00004141"/>
    </source>
</evidence>
<keyword evidence="4 10" id="KW-0808">Transferase</keyword>
<dbReference type="OrthoDB" id="10010093at2759"/>
<keyword evidence="7 8" id="KW-0472">Membrane</keyword>
<dbReference type="VEuPathDB" id="FungiDB:SeMB42_g06236"/>
<proteinExistence type="inferred from homology"/>
<evidence type="ECO:0000256" key="7">
    <source>
        <dbReference type="ARBA" id="ARBA00023136"/>
    </source>
</evidence>
<reference evidence="10 11" key="1">
    <citation type="journal article" date="2019" name="Sci. Rep.">
        <title>Comparative genomics of chytrid fungi reveal insights into the obligate biotrophic and pathogenic lifestyle of Synchytrium endobioticum.</title>
        <authorList>
            <person name="van de Vossenberg B.T.L.H."/>
            <person name="Warris S."/>
            <person name="Nguyen H.D.T."/>
            <person name="van Gent-Pelzer M.P.E."/>
            <person name="Joly D.L."/>
            <person name="van de Geest H.C."/>
            <person name="Bonants P.J.M."/>
            <person name="Smith D.S."/>
            <person name="Levesque C.A."/>
            <person name="van der Lee T.A.J."/>
        </authorList>
    </citation>
    <scope>NUCLEOTIDE SEQUENCE [LARGE SCALE GENOMIC DNA]</scope>
    <source>
        <strain evidence="10 11">LEV6574</strain>
    </source>
</reference>
<comment type="similarity">
    <text evidence="3">Belongs to the wax synthase family.</text>
</comment>
<sequence>MDLTFFILPTTSAHYCLHARPRYTTSAPSLLSTTELSALLGCTLAQCHRTRPWLVRALLPAVLMPPLFLTSTDFLADTTASTRSLLTFLTLLSNTYTPQPRRRTIPSLYFSLVRPPAPVPAPSTPRRPFSPSGTTLSILAHVLILDASLLVLKRMVSAPHVLVSRYLACPVTALVFYCPLQICFSLAQLAAYLNREDVGTWRPLFVRPWVSTSISDFWGRRWHQLFRHAFTTLAYKPLARKFRHGVLRRVMPVCGVFALSGVCHMYIMYTAFDDLSPSTFMFFMIHAAGSIFETFIESYFQNFIPRHPVFTVTGWCWFVSFFTTTGPLFLSPFLTLARSVNTPVSMVGWLLGLRPLMLCAS</sequence>
<dbReference type="GO" id="GO:0016020">
    <property type="term" value="C:membrane"/>
    <property type="evidence" value="ECO:0007669"/>
    <property type="project" value="UniProtKB-SubCell"/>
</dbReference>
<dbReference type="GO" id="GO:0006629">
    <property type="term" value="P:lipid metabolic process"/>
    <property type="evidence" value="ECO:0007669"/>
    <property type="project" value="InterPro"/>
</dbReference>
<feature type="transmembrane region" description="Helical" evidence="8">
    <location>
        <begin position="308"/>
        <end position="330"/>
    </location>
</feature>
<evidence type="ECO:0000313" key="10">
    <source>
        <dbReference type="EMBL" id="TPX49439.1"/>
    </source>
</evidence>
<dbReference type="InterPro" id="IPR044851">
    <property type="entry name" value="Wax_synthase"/>
</dbReference>
<keyword evidence="10" id="KW-0012">Acyltransferase</keyword>
<feature type="transmembrane region" description="Helical" evidence="8">
    <location>
        <begin position="278"/>
        <end position="296"/>
    </location>
</feature>
<dbReference type="PANTHER" id="PTHR31595">
    <property type="entry name" value="LONG-CHAIN-ALCOHOL O-FATTY-ACYLTRANSFERASE 3-RELATED"/>
    <property type="match status" value="1"/>
</dbReference>
<accession>A0A507DCM7</accession>
<evidence type="ECO:0000313" key="11">
    <source>
        <dbReference type="Proteomes" id="UP000320475"/>
    </source>
</evidence>
<evidence type="ECO:0000256" key="5">
    <source>
        <dbReference type="ARBA" id="ARBA00022692"/>
    </source>
</evidence>
<keyword evidence="6 8" id="KW-1133">Transmembrane helix</keyword>
<dbReference type="EMBL" id="QEAM01000033">
    <property type="protein sequence ID" value="TPX49439.1"/>
    <property type="molecule type" value="Genomic_DNA"/>
</dbReference>
<comment type="pathway">
    <text evidence="2">Secondary metabolite biosynthesis.</text>
</comment>
<feature type="transmembrane region" description="Helical" evidence="8">
    <location>
        <begin position="172"/>
        <end position="193"/>
    </location>
</feature>
<evidence type="ECO:0000256" key="6">
    <source>
        <dbReference type="ARBA" id="ARBA00022989"/>
    </source>
</evidence>
<evidence type="ECO:0000256" key="8">
    <source>
        <dbReference type="SAM" id="Phobius"/>
    </source>
</evidence>
<evidence type="ECO:0000256" key="4">
    <source>
        <dbReference type="ARBA" id="ARBA00022679"/>
    </source>
</evidence>
<protein>
    <submittedName>
        <fullName evidence="10">Long-chain-alcohol O-fatty-acyltransferase</fullName>
    </submittedName>
</protein>
<keyword evidence="5 8" id="KW-0812">Transmembrane</keyword>
<dbReference type="InterPro" id="IPR032805">
    <property type="entry name" value="Wax_synthase_dom"/>
</dbReference>
<feature type="transmembrane region" description="Helical" evidence="8">
    <location>
        <begin position="250"/>
        <end position="272"/>
    </location>
</feature>
<dbReference type="GO" id="GO:0008374">
    <property type="term" value="F:O-acyltransferase activity"/>
    <property type="evidence" value="ECO:0007669"/>
    <property type="project" value="InterPro"/>
</dbReference>
<dbReference type="AlphaFoldDB" id="A0A507DCM7"/>
<dbReference type="PANTHER" id="PTHR31595:SF57">
    <property type="entry name" value="OS04G0481900 PROTEIN"/>
    <property type="match status" value="1"/>
</dbReference>
<dbReference type="Proteomes" id="UP000320475">
    <property type="component" value="Unassembled WGS sequence"/>
</dbReference>
<name>A0A507DCM7_9FUNG</name>
<evidence type="ECO:0000256" key="3">
    <source>
        <dbReference type="ARBA" id="ARBA00007282"/>
    </source>
</evidence>
<organism evidence="10 11">
    <name type="scientific">Synchytrium endobioticum</name>
    <dbReference type="NCBI Taxonomy" id="286115"/>
    <lineage>
        <taxon>Eukaryota</taxon>
        <taxon>Fungi</taxon>
        <taxon>Fungi incertae sedis</taxon>
        <taxon>Chytridiomycota</taxon>
        <taxon>Chytridiomycota incertae sedis</taxon>
        <taxon>Chytridiomycetes</taxon>
        <taxon>Synchytriales</taxon>
        <taxon>Synchytriaceae</taxon>
        <taxon>Synchytrium</taxon>
    </lineage>
</organism>
<evidence type="ECO:0000259" key="9">
    <source>
        <dbReference type="Pfam" id="PF13813"/>
    </source>
</evidence>
<feature type="domain" description="Wax synthase" evidence="9">
    <location>
        <begin position="201"/>
        <end position="284"/>
    </location>
</feature>
<comment type="caution">
    <text evidence="10">The sequence shown here is derived from an EMBL/GenBank/DDBJ whole genome shotgun (WGS) entry which is preliminary data.</text>
</comment>